<dbReference type="InterPro" id="IPR040442">
    <property type="entry name" value="Pyrv_kinase-like_dom_sf"/>
</dbReference>
<comment type="cofactor">
    <cofactor evidence="1">
        <name>Mg(2+)</name>
        <dbReference type="ChEBI" id="CHEBI:18420"/>
    </cofactor>
</comment>
<evidence type="ECO:0000313" key="5">
    <source>
        <dbReference type="EMBL" id="CAB4649902.1"/>
    </source>
</evidence>
<reference evidence="5" key="1">
    <citation type="submission" date="2020-05" db="EMBL/GenBank/DDBJ databases">
        <authorList>
            <person name="Chiriac C."/>
            <person name="Salcher M."/>
            <person name="Ghai R."/>
            <person name="Kavagutti S V."/>
        </authorList>
    </citation>
    <scope>NUCLEOTIDE SEQUENCE</scope>
</reference>
<dbReference type="AlphaFoldDB" id="A0A6J6KK22"/>
<protein>
    <submittedName>
        <fullName evidence="5">Unannotated protein</fullName>
    </submittedName>
</protein>
<keyword evidence="2" id="KW-0479">Metal-binding</keyword>
<dbReference type="PANTHER" id="PTHR32308:SF10">
    <property type="entry name" value="CITRATE LYASE SUBUNIT BETA"/>
    <property type="match status" value="1"/>
</dbReference>
<dbReference type="Pfam" id="PF03328">
    <property type="entry name" value="HpcH_HpaI"/>
    <property type="match status" value="1"/>
</dbReference>
<gene>
    <name evidence="5" type="ORF">UFOPK2214_00508</name>
</gene>
<feature type="domain" description="HpcH/HpaI aldolase/citrate lyase" evidence="4">
    <location>
        <begin position="8"/>
        <end position="221"/>
    </location>
</feature>
<dbReference type="EMBL" id="CAEZWJ010000011">
    <property type="protein sequence ID" value="CAB4649902.1"/>
    <property type="molecule type" value="Genomic_DNA"/>
</dbReference>
<dbReference type="InterPro" id="IPR011206">
    <property type="entry name" value="Citrate_lyase_beta/mcl1/mcl2"/>
</dbReference>
<name>A0A6J6KK22_9ZZZZ</name>
<dbReference type="SUPFAM" id="SSF51621">
    <property type="entry name" value="Phosphoenolpyruvate/pyruvate domain"/>
    <property type="match status" value="1"/>
</dbReference>
<evidence type="ECO:0000256" key="3">
    <source>
        <dbReference type="ARBA" id="ARBA00022842"/>
    </source>
</evidence>
<dbReference type="GO" id="GO:0003824">
    <property type="term" value="F:catalytic activity"/>
    <property type="evidence" value="ECO:0007669"/>
    <property type="project" value="InterPro"/>
</dbReference>
<organism evidence="5">
    <name type="scientific">freshwater metagenome</name>
    <dbReference type="NCBI Taxonomy" id="449393"/>
    <lineage>
        <taxon>unclassified sequences</taxon>
        <taxon>metagenomes</taxon>
        <taxon>ecological metagenomes</taxon>
    </lineage>
</organism>
<dbReference type="InterPro" id="IPR005000">
    <property type="entry name" value="Aldolase/citrate-lyase_domain"/>
</dbReference>
<dbReference type="InterPro" id="IPR015813">
    <property type="entry name" value="Pyrv/PenolPyrv_kinase-like_dom"/>
</dbReference>
<dbReference type="GO" id="GO:0000287">
    <property type="term" value="F:magnesium ion binding"/>
    <property type="evidence" value="ECO:0007669"/>
    <property type="project" value="TreeGrafter"/>
</dbReference>
<proteinExistence type="predicted"/>
<dbReference type="PANTHER" id="PTHR32308">
    <property type="entry name" value="LYASE BETA SUBUNIT, PUTATIVE (AFU_ORTHOLOGUE AFUA_4G13030)-RELATED"/>
    <property type="match status" value="1"/>
</dbReference>
<evidence type="ECO:0000256" key="2">
    <source>
        <dbReference type="ARBA" id="ARBA00022723"/>
    </source>
</evidence>
<accession>A0A6J6KK22</accession>
<evidence type="ECO:0000256" key="1">
    <source>
        <dbReference type="ARBA" id="ARBA00001946"/>
    </source>
</evidence>
<dbReference type="GO" id="GO:0006107">
    <property type="term" value="P:oxaloacetate metabolic process"/>
    <property type="evidence" value="ECO:0007669"/>
    <property type="project" value="TreeGrafter"/>
</dbReference>
<keyword evidence="3" id="KW-0460">Magnesium</keyword>
<evidence type="ECO:0000259" key="4">
    <source>
        <dbReference type="Pfam" id="PF03328"/>
    </source>
</evidence>
<sequence>MSSLRPRRSALYMPAANERALEKAKGISTDAIIFDLEDAVSPDSKDIARAQAVAAVNSGEYGKRELTIRCNALATPWGHADVTAAAKACVSAVVIPKINSVAEVNEVSAALDAAGAPKEMMIWAMIETPTAIFDCREIASHPRVPVLIMGTNDLAKELRAAQVPGRAPLYPSLHMALLAAREAGKTILDGVYNDIKNADGFRDECVQGLQMGFDGKTLIHPDQVGIANDVWSPTEAEVAHAREVIAAFDEALAAGKGVVQLNGRMIENLHVDNARRAIAIAEAIAELA</sequence>
<dbReference type="PIRSF" id="PIRSF015582">
    <property type="entry name" value="Cit_lyase_B"/>
    <property type="match status" value="1"/>
</dbReference>
<dbReference type="Gene3D" id="3.20.20.60">
    <property type="entry name" value="Phosphoenolpyruvate-binding domains"/>
    <property type="match status" value="1"/>
</dbReference>